<keyword evidence="9" id="KW-1185">Reference proteome</keyword>
<evidence type="ECO:0000256" key="4">
    <source>
        <dbReference type="SAM" id="MobiDB-lite"/>
    </source>
</evidence>
<comment type="subcellular location">
    <subcellularLocation>
        <location evidence="1">Nucleus</location>
    </subcellularLocation>
</comment>
<dbReference type="InterPro" id="IPR021717">
    <property type="entry name" value="Nucleoporin_Nup160"/>
</dbReference>
<reference evidence="8" key="1">
    <citation type="journal article" date="2021" name="Nat. Commun.">
        <title>Genetic determinants of endophytism in the Arabidopsis root mycobiome.</title>
        <authorList>
            <person name="Mesny F."/>
            <person name="Miyauchi S."/>
            <person name="Thiergart T."/>
            <person name="Pickel B."/>
            <person name="Atanasova L."/>
            <person name="Karlsson M."/>
            <person name="Huettel B."/>
            <person name="Barry K.W."/>
            <person name="Haridas S."/>
            <person name="Chen C."/>
            <person name="Bauer D."/>
            <person name="Andreopoulos W."/>
            <person name="Pangilinan J."/>
            <person name="LaButti K."/>
            <person name="Riley R."/>
            <person name="Lipzen A."/>
            <person name="Clum A."/>
            <person name="Drula E."/>
            <person name="Henrissat B."/>
            <person name="Kohler A."/>
            <person name="Grigoriev I.V."/>
            <person name="Martin F.M."/>
            <person name="Hacquard S."/>
        </authorList>
    </citation>
    <scope>NUCLEOTIDE SEQUENCE</scope>
    <source>
        <strain evidence="8">MPI-CAGE-AT-0021</strain>
    </source>
</reference>
<dbReference type="GO" id="GO:0017056">
    <property type="term" value="F:structural constituent of nuclear pore"/>
    <property type="evidence" value="ECO:0007669"/>
    <property type="project" value="TreeGrafter"/>
</dbReference>
<dbReference type="Pfam" id="PF23300">
    <property type="entry name" value="HEAT_Nup120"/>
    <property type="match status" value="1"/>
</dbReference>
<evidence type="ECO:0000259" key="6">
    <source>
        <dbReference type="Pfam" id="PF21486"/>
    </source>
</evidence>
<dbReference type="PANTHER" id="PTHR21286:SF0">
    <property type="entry name" value="NUCLEAR PORE COMPLEX PROTEIN NUP160"/>
    <property type="match status" value="1"/>
</dbReference>
<dbReference type="OrthoDB" id="67716at2759"/>
<sequence length="1170" mass="130877">MDSGETQYLFKETRLNLEPPASSSVVTIRVPSNSPHGRSTRKNARDGAIEDETTFRLKHLATASSIYHRQWHDTPRSFLWRVLEDGTLLSIRAVDVCKKAQAADAPLVLNFHFSVPIQPGCVTFSDPEEHDSLCVFVLDQSNQLYTFTLRPDLFRKRSAVDAGLSELGKVQSPAGLGFKHAHRMMAVTAETLLVTVNDGGMIRLDKNKSHIASAPMWKESFFNVQGWAQNLRSLLPFQGKHTIKYGKTNMEYSAATSIQVTSFGLEDALFAITVCLDHRMRIWNVDDGQILFTGDILNAERNPQEIGKWAIDPTQANLVQLIGRNRGQRICATFSPIGAGEFKFWKIVAKNSHSVIVEDMFPKNALVPVTPSSSDVWTLADFVLSSPAESALQLWTLWKNNMTYRVQRLEVDRKNMAQSWEYNWEGVYVDTPTLNAETSGPCDPTDVTEKWLQLILKPGRFTKATLETALSIYERGLGTTKEGAKGRGLAESICSVLGSTATLDRGPAGAMDYEQFRASSETQWRRFHRLLIELDKQRGEAIGLSLDPSTAMTWVVCSDFLSAIRDCSSIEKLYHNLSAPEEDQEQQAALVSSALNFTEGLPDNLTQLCQSVLRAELFEDSSKTDLERIQYFFDKSGFWRGITDEDCNQVVEALGQNFNTVTDKLYADLMNLISAPVDARSRNLRHPLTEFGRKLVVKAVQESIELQWKVCLSQLILLVLMEFECDQDTDALHNRVDIGFVYRQLVGALRRLELLKWLGQTEMSGVFIREKGEGAILKKGPEDVQVLTALEANVGHLLGFANIKNEPLSSSVTDLIVNLCAPDSDIEVSPSLIQCSLIKRERADLALDLAPFCDQNPFSVYVQGRVLLSLKNFGSAAIHFRKAAIGMSTENVASDRHSCGLLDDTEWNLLNNGLAKYYSHIVALYEKQKAYSYVVEFARLAMQFLTFRADATSLKTEMQSRLFNAAVATSQFELAHANLLSIKNQAIRHASLQKLVDKMCESYHNIELVALPFPSMQQEVDAILEQRSKAAADIMDGFPYHQVLYSWRIKHNNYRGAASVLLDRIQKLRAAGEGDEVAGDDILDTPVTRQYLLLINALSCVEPKQAWIYDEPTAEHGRNGPSGGGGKRKVVSLADIRKQYQDELDRIAAIHNNQFGFEADDVMEIVRSGE</sequence>
<organism evidence="8 9">
    <name type="scientific">Dactylonectria estremocensis</name>
    <dbReference type="NCBI Taxonomy" id="1079267"/>
    <lineage>
        <taxon>Eukaryota</taxon>
        <taxon>Fungi</taxon>
        <taxon>Dikarya</taxon>
        <taxon>Ascomycota</taxon>
        <taxon>Pezizomycotina</taxon>
        <taxon>Sordariomycetes</taxon>
        <taxon>Hypocreomycetidae</taxon>
        <taxon>Hypocreales</taxon>
        <taxon>Nectriaceae</taxon>
        <taxon>Dactylonectria</taxon>
    </lineage>
</organism>
<dbReference type="InterPro" id="IPR056548">
    <property type="entry name" value="HEAT_Nup120"/>
</dbReference>
<evidence type="ECO:0000256" key="3">
    <source>
        <dbReference type="ARBA" id="ARBA00023242"/>
    </source>
</evidence>
<evidence type="ECO:0000313" key="8">
    <source>
        <dbReference type="EMBL" id="KAH7137289.1"/>
    </source>
</evidence>
<evidence type="ECO:0000313" key="9">
    <source>
        <dbReference type="Proteomes" id="UP000717696"/>
    </source>
</evidence>
<name>A0A9P9EDA4_9HYPO</name>
<evidence type="ECO:0000259" key="5">
    <source>
        <dbReference type="Pfam" id="PF11715"/>
    </source>
</evidence>
<dbReference type="AlphaFoldDB" id="A0A9P9EDA4"/>
<dbReference type="Proteomes" id="UP000717696">
    <property type="component" value="Unassembled WGS sequence"/>
</dbReference>
<keyword evidence="3" id="KW-0539">Nucleus</keyword>
<feature type="domain" description="Nucleoporin nup120-like HEAT repeat" evidence="7">
    <location>
        <begin position="833"/>
        <end position="1001"/>
    </location>
</feature>
<evidence type="ECO:0000256" key="2">
    <source>
        <dbReference type="ARBA" id="ARBA00022448"/>
    </source>
</evidence>
<gene>
    <name evidence="8" type="ORF">B0J13DRAFT_625065</name>
</gene>
<feature type="domain" description="Nucleoporin Nup120 helical" evidence="6">
    <location>
        <begin position="613"/>
        <end position="745"/>
    </location>
</feature>
<proteinExistence type="predicted"/>
<accession>A0A9P9EDA4</accession>
<keyword evidence="2" id="KW-0813">Transport</keyword>
<feature type="compositionally biased region" description="Polar residues" evidence="4">
    <location>
        <begin position="22"/>
        <end position="37"/>
    </location>
</feature>
<evidence type="ECO:0000259" key="7">
    <source>
        <dbReference type="Pfam" id="PF23300"/>
    </source>
</evidence>
<evidence type="ECO:0000256" key="1">
    <source>
        <dbReference type="ARBA" id="ARBA00004123"/>
    </source>
</evidence>
<protein>
    <submittedName>
        <fullName evidence="8">Nucleoporin Nup120/160-domain-containing protein</fullName>
    </submittedName>
</protein>
<dbReference type="InterPro" id="IPR048884">
    <property type="entry name" value="Nup120_helical"/>
</dbReference>
<dbReference type="InterPro" id="IPR059141">
    <property type="entry name" value="Beta-prop_Nup120_160"/>
</dbReference>
<dbReference type="PANTHER" id="PTHR21286">
    <property type="entry name" value="NUCLEAR PORE COMPLEX PROTEIN NUP160"/>
    <property type="match status" value="1"/>
</dbReference>
<dbReference type="EMBL" id="JAGMUU010000015">
    <property type="protein sequence ID" value="KAH7137289.1"/>
    <property type="molecule type" value="Genomic_DNA"/>
</dbReference>
<dbReference type="GO" id="GO:0005643">
    <property type="term" value="C:nuclear pore"/>
    <property type="evidence" value="ECO:0007669"/>
    <property type="project" value="TreeGrafter"/>
</dbReference>
<dbReference type="Pfam" id="PF21486">
    <property type="entry name" value="NUP120_helical"/>
    <property type="match status" value="1"/>
</dbReference>
<comment type="caution">
    <text evidence="8">The sequence shown here is derived from an EMBL/GenBank/DDBJ whole genome shotgun (WGS) entry which is preliminary data.</text>
</comment>
<dbReference type="Pfam" id="PF11715">
    <property type="entry name" value="Beta-prop_Nup120_160"/>
    <property type="match status" value="1"/>
</dbReference>
<feature type="domain" description="Nucleoporin Nup120/160 beta-propeller" evidence="5">
    <location>
        <begin position="76"/>
        <end position="571"/>
    </location>
</feature>
<feature type="region of interest" description="Disordered" evidence="4">
    <location>
        <begin position="22"/>
        <end position="47"/>
    </location>
</feature>